<dbReference type="InterPro" id="IPR005302">
    <property type="entry name" value="MoCF_Sase_C"/>
</dbReference>
<dbReference type="PANTHER" id="PTHR30212">
    <property type="entry name" value="PROTEIN YIIM"/>
    <property type="match status" value="1"/>
</dbReference>
<dbReference type="AlphaFoldDB" id="A0A3N5CA28"/>
<organism evidence="2 3">
    <name type="scientific">Abyssicoccus albus</name>
    <dbReference type="NCBI Taxonomy" id="1817405"/>
    <lineage>
        <taxon>Bacteria</taxon>
        <taxon>Bacillati</taxon>
        <taxon>Bacillota</taxon>
        <taxon>Bacilli</taxon>
        <taxon>Bacillales</taxon>
        <taxon>Abyssicoccaceae</taxon>
    </lineage>
</organism>
<sequence length="195" mass="22427">MNKGFVTETNFVGDEVADKVHHGGIDKAIFCYPYEHYAKWRDELQLEIDAGGFGENLCVLHMNETNVCIGDKYRIGEVTVEVSQPRKPCWKPARKYQTLELSKLTEDNGRTGWYFRVLKTGEIKNDDIIELIDRPNPDWSIARCNEVLNHSKNHEDAKTLVAMDQLAFAWKKSLTKMIEGHSENKNPRLYGPNVE</sequence>
<dbReference type="PANTHER" id="PTHR30212:SF2">
    <property type="entry name" value="PROTEIN YIIM"/>
    <property type="match status" value="1"/>
</dbReference>
<dbReference type="Gene3D" id="2.40.33.20">
    <property type="entry name" value="PK beta-barrel domain-like"/>
    <property type="match status" value="1"/>
</dbReference>
<comment type="caution">
    <text evidence="2">The sequence shown here is derived from an EMBL/GenBank/DDBJ whole genome shotgun (WGS) entry which is preliminary data.</text>
</comment>
<name>A0A3N5CA28_9BACL</name>
<protein>
    <submittedName>
        <fullName evidence="2">MOSC domain-containing protein YiiM</fullName>
    </submittedName>
</protein>
<evidence type="ECO:0000313" key="3">
    <source>
        <dbReference type="Proteomes" id="UP000277108"/>
    </source>
</evidence>
<gene>
    <name evidence="2" type="ORF">EDD62_1172</name>
</gene>
<dbReference type="GO" id="GO:0030170">
    <property type="term" value="F:pyridoxal phosphate binding"/>
    <property type="evidence" value="ECO:0007669"/>
    <property type="project" value="InterPro"/>
</dbReference>
<evidence type="ECO:0000259" key="1">
    <source>
        <dbReference type="PROSITE" id="PS51340"/>
    </source>
</evidence>
<accession>A0A3N5CA28</accession>
<dbReference type="GO" id="GO:0003824">
    <property type="term" value="F:catalytic activity"/>
    <property type="evidence" value="ECO:0007669"/>
    <property type="project" value="InterPro"/>
</dbReference>
<dbReference type="EMBL" id="RKRK01000003">
    <property type="protein sequence ID" value="RPF56532.1"/>
    <property type="molecule type" value="Genomic_DNA"/>
</dbReference>
<dbReference type="PROSITE" id="PS51340">
    <property type="entry name" value="MOSC"/>
    <property type="match status" value="1"/>
</dbReference>
<evidence type="ECO:0000313" key="2">
    <source>
        <dbReference type="EMBL" id="RPF56532.1"/>
    </source>
</evidence>
<keyword evidence="3" id="KW-1185">Reference proteome</keyword>
<proteinExistence type="predicted"/>
<dbReference type="InterPro" id="IPR052353">
    <property type="entry name" value="Benzoxazolinone_Detox_Enz"/>
</dbReference>
<dbReference type="GO" id="GO:0030151">
    <property type="term" value="F:molybdenum ion binding"/>
    <property type="evidence" value="ECO:0007669"/>
    <property type="project" value="InterPro"/>
</dbReference>
<dbReference type="Pfam" id="PF03473">
    <property type="entry name" value="MOSC"/>
    <property type="match status" value="1"/>
</dbReference>
<dbReference type="InterPro" id="IPR011037">
    <property type="entry name" value="Pyrv_Knase-like_insert_dom_sf"/>
</dbReference>
<dbReference type="SUPFAM" id="SSF50800">
    <property type="entry name" value="PK beta-barrel domain-like"/>
    <property type="match status" value="1"/>
</dbReference>
<feature type="domain" description="MOSC" evidence="1">
    <location>
        <begin position="1"/>
        <end position="132"/>
    </location>
</feature>
<reference evidence="2 3" key="1">
    <citation type="submission" date="2018-11" db="EMBL/GenBank/DDBJ databases">
        <title>Genomic Encyclopedia of Type Strains, Phase IV (KMG-IV): sequencing the most valuable type-strain genomes for metagenomic binning, comparative biology and taxonomic classification.</title>
        <authorList>
            <person name="Goeker M."/>
        </authorList>
    </citation>
    <scope>NUCLEOTIDE SEQUENCE [LARGE SCALE GENOMIC DNA]</scope>
    <source>
        <strain evidence="2 3">DSM 29158</strain>
    </source>
</reference>
<dbReference type="Proteomes" id="UP000277108">
    <property type="component" value="Unassembled WGS sequence"/>
</dbReference>